<proteinExistence type="predicted"/>
<accession>A0A8S9GR42</accession>
<organism evidence="1">
    <name type="scientific">Brassica cretica</name>
    <name type="common">Mustard</name>
    <dbReference type="NCBI Taxonomy" id="69181"/>
    <lineage>
        <taxon>Eukaryota</taxon>
        <taxon>Viridiplantae</taxon>
        <taxon>Streptophyta</taxon>
        <taxon>Embryophyta</taxon>
        <taxon>Tracheophyta</taxon>
        <taxon>Spermatophyta</taxon>
        <taxon>Magnoliopsida</taxon>
        <taxon>eudicotyledons</taxon>
        <taxon>Gunneridae</taxon>
        <taxon>Pentapetalae</taxon>
        <taxon>rosids</taxon>
        <taxon>malvids</taxon>
        <taxon>Brassicales</taxon>
        <taxon>Brassicaceae</taxon>
        <taxon>Brassiceae</taxon>
        <taxon>Brassica</taxon>
    </lineage>
</organism>
<reference evidence="2 3" key="3">
    <citation type="journal article" date="2020" name="BMC Genomics">
        <title>Intraspecific diversification of the crop wild relative Brassica cretica Lam. using demographic model selection.</title>
        <authorList>
            <person name="Kioukis A."/>
            <person name="Michalopoulou V.A."/>
            <person name="Briers L."/>
            <person name="Pirintsos S."/>
            <person name="Studholme D.J."/>
            <person name="Pavlidis P."/>
            <person name="Sarris P.F."/>
        </authorList>
    </citation>
    <scope>NUCLEOTIDE SEQUENCE [LARGE SCALE GENOMIC DNA]</scope>
    <source>
        <strain evidence="3">cv. PFS-1207/04</strain>
        <strain evidence="2">PFS-1207/04</strain>
    </source>
</reference>
<dbReference type="AlphaFoldDB" id="A0A8S9GR42"/>
<evidence type="ECO:0000313" key="1">
    <source>
        <dbReference type="EMBL" id="KAF2546718.1"/>
    </source>
</evidence>
<evidence type="ECO:0000313" key="2">
    <source>
        <dbReference type="EMBL" id="KAF3608603.1"/>
    </source>
</evidence>
<comment type="caution">
    <text evidence="1">The sequence shown here is derived from an EMBL/GenBank/DDBJ whole genome shotgun (WGS) entry which is preliminary data.</text>
</comment>
<reference evidence="1" key="1">
    <citation type="submission" date="2019-12" db="EMBL/GenBank/DDBJ databases">
        <title>Genome sequencing and annotation of Brassica cretica.</title>
        <authorList>
            <person name="Studholme D.J."/>
            <person name="Sarris P.F."/>
        </authorList>
    </citation>
    <scope>NUCLEOTIDE SEQUENCE</scope>
    <source>
        <strain evidence="1">PFS-102/07</strain>
        <tissue evidence="1">Leaf</tissue>
    </source>
</reference>
<evidence type="ECO:0000313" key="3">
    <source>
        <dbReference type="Proteomes" id="UP000266723"/>
    </source>
</evidence>
<dbReference type="EMBL" id="QGKY02001925">
    <property type="protein sequence ID" value="KAF2546718.1"/>
    <property type="molecule type" value="Genomic_DNA"/>
</dbReference>
<dbReference type="Proteomes" id="UP000266723">
    <property type="component" value="Unassembled WGS sequence"/>
</dbReference>
<sequence>MTSFILAKQWLVMKTNVTGWLNQVLIAKRLLLLPSFMPLVSLRPSANLSLLTNPRRHNDDDDDQGLI</sequence>
<protein>
    <submittedName>
        <fullName evidence="1">Uncharacterized protein</fullName>
    </submittedName>
</protein>
<name>A0A8S9GR42_BRACR</name>
<gene>
    <name evidence="2" type="ORF">DY000_02051370</name>
    <name evidence="1" type="ORF">F2Q70_00023930</name>
</gene>
<reference evidence="2" key="2">
    <citation type="submission" date="2019-12" db="EMBL/GenBank/DDBJ databases">
        <authorList>
            <person name="Studholme D.J."/>
            <person name="Sarris P."/>
        </authorList>
    </citation>
    <scope>NUCLEOTIDE SEQUENCE</scope>
    <source>
        <strain evidence="2">PFS-1207/04</strain>
        <tissue evidence="2">Leaf</tissue>
    </source>
</reference>
<dbReference type="EMBL" id="QGKV02000297">
    <property type="protein sequence ID" value="KAF3608603.1"/>
    <property type="molecule type" value="Genomic_DNA"/>
</dbReference>
<keyword evidence="3" id="KW-1185">Reference proteome</keyword>